<evidence type="ECO:0000259" key="2">
    <source>
        <dbReference type="PROSITE" id="PS50887"/>
    </source>
</evidence>
<organism evidence="3 4">
    <name type="scientific">Cryptosporangium minutisporangium</name>
    <dbReference type="NCBI Taxonomy" id="113569"/>
    <lineage>
        <taxon>Bacteria</taxon>
        <taxon>Bacillati</taxon>
        <taxon>Actinomycetota</taxon>
        <taxon>Actinomycetes</taxon>
        <taxon>Cryptosporangiales</taxon>
        <taxon>Cryptosporangiaceae</taxon>
        <taxon>Cryptosporangium</taxon>
    </lineage>
</organism>
<dbReference type="InterPro" id="IPR050469">
    <property type="entry name" value="Diguanylate_Cyclase"/>
</dbReference>
<protein>
    <submittedName>
        <fullName evidence="3">Histidine kinase N-terminal 7TM domain-containing protein</fullName>
    </submittedName>
</protein>
<feature type="transmembrane region" description="Helical" evidence="1">
    <location>
        <begin position="140"/>
        <end position="161"/>
    </location>
</feature>
<feature type="transmembrane region" description="Helical" evidence="1">
    <location>
        <begin position="6"/>
        <end position="24"/>
    </location>
</feature>
<evidence type="ECO:0000256" key="1">
    <source>
        <dbReference type="SAM" id="Phobius"/>
    </source>
</evidence>
<name>A0ABP6SRJ5_9ACTN</name>
<dbReference type="PANTHER" id="PTHR45138:SF9">
    <property type="entry name" value="DIGUANYLATE CYCLASE DGCM-RELATED"/>
    <property type="match status" value="1"/>
</dbReference>
<feature type="transmembrane region" description="Helical" evidence="1">
    <location>
        <begin position="173"/>
        <end position="194"/>
    </location>
</feature>
<dbReference type="InterPro" id="IPR013656">
    <property type="entry name" value="PAS_4"/>
</dbReference>
<gene>
    <name evidence="3" type="ORF">GCM10020369_10810</name>
</gene>
<dbReference type="PANTHER" id="PTHR45138">
    <property type="entry name" value="REGULATORY COMPONENTS OF SENSORY TRANSDUCTION SYSTEM"/>
    <property type="match status" value="1"/>
</dbReference>
<dbReference type="InterPro" id="IPR000160">
    <property type="entry name" value="GGDEF_dom"/>
</dbReference>
<feature type="domain" description="GGDEF" evidence="2">
    <location>
        <begin position="374"/>
        <end position="506"/>
    </location>
</feature>
<dbReference type="Proteomes" id="UP001501676">
    <property type="component" value="Unassembled WGS sequence"/>
</dbReference>
<dbReference type="SMART" id="SM00267">
    <property type="entry name" value="GGDEF"/>
    <property type="match status" value="1"/>
</dbReference>
<feature type="transmembrane region" description="Helical" evidence="1">
    <location>
        <begin position="68"/>
        <end position="88"/>
    </location>
</feature>
<dbReference type="RefSeq" id="WP_345726842.1">
    <property type="nucleotide sequence ID" value="NZ_BAAAYN010000006.1"/>
</dbReference>
<reference evidence="4" key="1">
    <citation type="journal article" date="2019" name="Int. J. Syst. Evol. Microbiol.">
        <title>The Global Catalogue of Microorganisms (GCM) 10K type strain sequencing project: providing services to taxonomists for standard genome sequencing and annotation.</title>
        <authorList>
            <consortium name="The Broad Institute Genomics Platform"/>
            <consortium name="The Broad Institute Genome Sequencing Center for Infectious Disease"/>
            <person name="Wu L."/>
            <person name="Ma J."/>
        </authorList>
    </citation>
    <scope>NUCLEOTIDE SEQUENCE [LARGE SCALE GENOMIC DNA]</scope>
    <source>
        <strain evidence="4">JCM 9458</strain>
    </source>
</reference>
<dbReference type="InterPro" id="IPR035965">
    <property type="entry name" value="PAS-like_dom_sf"/>
</dbReference>
<dbReference type="Gene3D" id="3.30.70.270">
    <property type="match status" value="1"/>
</dbReference>
<keyword evidence="4" id="KW-1185">Reference proteome</keyword>
<dbReference type="NCBIfam" id="TIGR00254">
    <property type="entry name" value="GGDEF"/>
    <property type="match status" value="1"/>
</dbReference>
<dbReference type="EMBL" id="BAAAYN010000006">
    <property type="protein sequence ID" value="GAA3383739.1"/>
    <property type="molecule type" value="Genomic_DNA"/>
</dbReference>
<keyword evidence="1" id="KW-0472">Membrane</keyword>
<sequence>MRSVLVAAYGASALVAALPAVLAFRRRHRAALCGPLALLLVAATEWCAAQAASVAVGSADLAVAFNYAIYPAVAAVTAGSLWYSRVVADRPALSARAKRLLWIHPIALIAVVATDQWHHLFYLATAASADKPLAVQPGPLYWLHVAYCYTVLCFVYVRLVRAAIHAVARQRRILVYSIVAGLAPLAGNVATLVLGGRAQTLDLTPILFVVTGALWCWIERYGAAGRDVPIAYNRVLAAIGDAVMVLDADGRFLDVNPAAARLLAGLGRGNGTVIGRDWRQVVGSELTALLTGPDQRVVTAADGRILDVRIVRMDGDRRHYGGSVVVIRDVTELERLRAALAEQARCDPLTNAHNRRHLAEVLEQETAAAAATGAPLSVVLLDIDHFKQINDGYGHAEGDRVLVRLVDELRSAAPADATVARYGGEEFVVVLPSSDVCAAADQAEQWRRRFAEIVVPTAQGPLRATFSAGIAQLVPDQEPEQLLCAADAALYAAKAAGRNRVVASQPGETSALLAAATVSA</sequence>
<dbReference type="SMART" id="SM00091">
    <property type="entry name" value="PAS"/>
    <property type="match status" value="1"/>
</dbReference>
<dbReference type="SUPFAM" id="SSF55073">
    <property type="entry name" value="Nucleotide cyclase"/>
    <property type="match status" value="1"/>
</dbReference>
<dbReference type="InterPro" id="IPR031621">
    <property type="entry name" value="HisKA_7TM"/>
</dbReference>
<dbReference type="InterPro" id="IPR029787">
    <property type="entry name" value="Nucleotide_cyclase"/>
</dbReference>
<keyword evidence="3" id="KW-0808">Transferase</keyword>
<dbReference type="GO" id="GO:0016301">
    <property type="term" value="F:kinase activity"/>
    <property type="evidence" value="ECO:0007669"/>
    <property type="project" value="UniProtKB-KW"/>
</dbReference>
<evidence type="ECO:0000313" key="3">
    <source>
        <dbReference type="EMBL" id="GAA3383739.1"/>
    </source>
</evidence>
<dbReference type="InterPro" id="IPR000014">
    <property type="entry name" value="PAS"/>
</dbReference>
<dbReference type="Gene3D" id="3.30.450.20">
    <property type="entry name" value="PAS domain"/>
    <property type="match status" value="1"/>
</dbReference>
<dbReference type="Pfam" id="PF16927">
    <property type="entry name" value="HisKA_7TM"/>
    <property type="match status" value="1"/>
</dbReference>
<proteinExistence type="predicted"/>
<dbReference type="Pfam" id="PF00990">
    <property type="entry name" value="GGDEF"/>
    <property type="match status" value="1"/>
</dbReference>
<dbReference type="CDD" id="cd01949">
    <property type="entry name" value="GGDEF"/>
    <property type="match status" value="1"/>
</dbReference>
<feature type="transmembrane region" description="Helical" evidence="1">
    <location>
        <begin position="36"/>
        <end position="56"/>
    </location>
</feature>
<dbReference type="SUPFAM" id="SSF55785">
    <property type="entry name" value="PYP-like sensor domain (PAS domain)"/>
    <property type="match status" value="1"/>
</dbReference>
<dbReference type="CDD" id="cd00130">
    <property type="entry name" value="PAS"/>
    <property type="match status" value="1"/>
</dbReference>
<feature type="transmembrane region" description="Helical" evidence="1">
    <location>
        <begin position="100"/>
        <end position="120"/>
    </location>
</feature>
<comment type="caution">
    <text evidence="3">The sequence shown here is derived from an EMBL/GenBank/DDBJ whole genome shotgun (WGS) entry which is preliminary data.</text>
</comment>
<keyword evidence="3" id="KW-0418">Kinase</keyword>
<accession>A0ABP6SRJ5</accession>
<dbReference type="Pfam" id="PF08448">
    <property type="entry name" value="PAS_4"/>
    <property type="match status" value="1"/>
</dbReference>
<evidence type="ECO:0000313" key="4">
    <source>
        <dbReference type="Proteomes" id="UP001501676"/>
    </source>
</evidence>
<dbReference type="InterPro" id="IPR043128">
    <property type="entry name" value="Rev_trsase/Diguanyl_cyclase"/>
</dbReference>
<keyword evidence="1" id="KW-0812">Transmembrane</keyword>
<keyword evidence="1" id="KW-1133">Transmembrane helix</keyword>
<dbReference type="PROSITE" id="PS50887">
    <property type="entry name" value="GGDEF"/>
    <property type="match status" value="1"/>
</dbReference>